<dbReference type="Gene3D" id="3.40.50.1000">
    <property type="entry name" value="HAD superfamily/HAD-like"/>
    <property type="match status" value="1"/>
</dbReference>
<dbReference type="InterPro" id="IPR036412">
    <property type="entry name" value="HAD-like_sf"/>
</dbReference>
<dbReference type="Proteomes" id="UP000193642">
    <property type="component" value="Unassembled WGS sequence"/>
</dbReference>
<dbReference type="CDD" id="cd02603">
    <property type="entry name" value="HAD_sEH-N_like"/>
    <property type="match status" value="1"/>
</dbReference>
<dbReference type="SFLD" id="SFLDG01129">
    <property type="entry name" value="C1.5:_HAD__Beta-PGM__Phosphata"/>
    <property type="match status" value="1"/>
</dbReference>
<gene>
    <name evidence="1" type="ORF">BCR33DRAFT_258217</name>
</gene>
<dbReference type="Gene3D" id="1.10.150.240">
    <property type="entry name" value="Putative phosphatase, domain 2"/>
    <property type="match status" value="1"/>
</dbReference>
<dbReference type="OrthoDB" id="2012566at2759"/>
<reference evidence="1 2" key="1">
    <citation type="submission" date="2016-07" db="EMBL/GenBank/DDBJ databases">
        <title>Pervasive Adenine N6-methylation of Active Genes in Fungi.</title>
        <authorList>
            <consortium name="DOE Joint Genome Institute"/>
            <person name="Mondo S.J."/>
            <person name="Dannebaum R.O."/>
            <person name="Kuo R.C."/>
            <person name="Labutti K."/>
            <person name="Haridas S."/>
            <person name="Kuo A."/>
            <person name="Salamov A."/>
            <person name="Ahrendt S.R."/>
            <person name="Lipzen A."/>
            <person name="Sullivan W."/>
            <person name="Andreopoulos W.B."/>
            <person name="Clum A."/>
            <person name="Lindquist E."/>
            <person name="Daum C."/>
            <person name="Ramamoorthy G.K."/>
            <person name="Gryganskyi A."/>
            <person name="Culley D."/>
            <person name="Magnuson J.K."/>
            <person name="James T.Y."/>
            <person name="O'Malley M.A."/>
            <person name="Stajich J.E."/>
            <person name="Spatafora J.W."/>
            <person name="Visel A."/>
            <person name="Grigoriev I.V."/>
        </authorList>
    </citation>
    <scope>NUCLEOTIDE SEQUENCE [LARGE SCALE GENOMIC DNA]</scope>
    <source>
        <strain evidence="1 2">JEL800</strain>
    </source>
</reference>
<dbReference type="InterPro" id="IPR006439">
    <property type="entry name" value="HAD-SF_hydro_IA"/>
</dbReference>
<dbReference type="GO" id="GO:0016791">
    <property type="term" value="F:phosphatase activity"/>
    <property type="evidence" value="ECO:0007669"/>
    <property type="project" value="UniProtKB-ARBA"/>
</dbReference>
<dbReference type="Pfam" id="PF00702">
    <property type="entry name" value="Hydrolase"/>
    <property type="match status" value="1"/>
</dbReference>
<evidence type="ECO:0000313" key="2">
    <source>
        <dbReference type="Proteomes" id="UP000193642"/>
    </source>
</evidence>
<dbReference type="EMBL" id="MCGO01000025">
    <property type="protein sequence ID" value="ORY43334.1"/>
    <property type="molecule type" value="Genomic_DNA"/>
</dbReference>
<protein>
    <submittedName>
        <fullName evidence="1">HAD-like protein</fullName>
    </submittedName>
</protein>
<dbReference type="AlphaFoldDB" id="A0A1Y2C8Z4"/>
<evidence type="ECO:0000313" key="1">
    <source>
        <dbReference type="EMBL" id="ORY43334.1"/>
    </source>
</evidence>
<dbReference type="PANTHER" id="PTHR47829">
    <property type="entry name" value="HYDROLASE, PUTATIVE (AFU_ORTHOLOGUE AFUA_1G12880)-RELATED"/>
    <property type="match status" value="1"/>
</dbReference>
<keyword evidence="2" id="KW-1185">Reference proteome</keyword>
<dbReference type="SFLD" id="SFLDS00003">
    <property type="entry name" value="Haloacid_Dehalogenase"/>
    <property type="match status" value="1"/>
</dbReference>
<dbReference type="NCBIfam" id="TIGR01509">
    <property type="entry name" value="HAD-SF-IA-v3"/>
    <property type="match status" value="1"/>
</dbReference>
<dbReference type="InterPro" id="IPR023198">
    <property type="entry name" value="PGP-like_dom2"/>
</dbReference>
<accession>A0A1Y2C8Z4</accession>
<sequence length="238" mass="26656">MAPPSTTPLKAILFDLGGVILHIDYDLTAAAFEKHFGIVGFASRLFSQGSQTQFVDAFERGQISAQQFVSELRSCAAFDSDERARLSSASASATEAIEACWNAMLLDMPNERVAYLRTLKERGLRLYLLSNINATHEAEVDRIIERDVKGGVKAFRDCFDYIYYSHHIGRRKPDPDTFEWVLSDIANRDGLAKDEVVFFDDSIQHITGAKSVGLRSYLVPKEHNLVDVVDPVLNSEHQ</sequence>
<dbReference type="InterPro" id="IPR023214">
    <property type="entry name" value="HAD_sf"/>
</dbReference>
<name>A0A1Y2C8Z4_9FUNG</name>
<proteinExistence type="predicted"/>
<organism evidence="1 2">
    <name type="scientific">Rhizoclosmatium globosum</name>
    <dbReference type="NCBI Taxonomy" id="329046"/>
    <lineage>
        <taxon>Eukaryota</taxon>
        <taxon>Fungi</taxon>
        <taxon>Fungi incertae sedis</taxon>
        <taxon>Chytridiomycota</taxon>
        <taxon>Chytridiomycota incertae sedis</taxon>
        <taxon>Chytridiomycetes</taxon>
        <taxon>Chytridiales</taxon>
        <taxon>Chytriomycetaceae</taxon>
        <taxon>Rhizoclosmatium</taxon>
    </lineage>
</organism>
<dbReference type="SUPFAM" id="SSF56784">
    <property type="entry name" value="HAD-like"/>
    <property type="match status" value="1"/>
</dbReference>
<dbReference type="InterPro" id="IPR052898">
    <property type="entry name" value="ACAD10-like"/>
</dbReference>
<comment type="caution">
    <text evidence="1">The sequence shown here is derived from an EMBL/GenBank/DDBJ whole genome shotgun (WGS) entry which is preliminary data.</text>
</comment>
<dbReference type="PANTHER" id="PTHR47829:SF1">
    <property type="entry name" value="HAD FAMILY PHOSPHATASE"/>
    <property type="match status" value="1"/>
</dbReference>